<dbReference type="AlphaFoldDB" id="A0A382PDI1"/>
<accession>A0A382PDI1</accession>
<dbReference type="HAMAP" id="MF_01363">
    <property type="entry name" value="Ribosomal_bL21"/>
    <property type="match status" value="1"/>
</dbReference>
<dbReference type="GO" id="GO:0003723">
    <property type="term" value="F:RNA binding"/>
    <property type="evidence" value="ECO:0007669"/>
    <property type="project" value="InterPro"/>
</dbReference>
<dbReference type="Pfam" id="PF00829">
    <property type="entry name" value="Ribosomal_L21p"/>
    <property type="match status" value="1"/>
</dbReference>
<organism evidence="5">
    <name type="scientific">marine metagenome</name>
    <dbReference type="NCBI Taxonomy" id="408172"/>
    <lineage>
        <taxon>unclassified sequences</taxon>
        <taxon>metagenomes</taxon>
        <taxon>ecological metagenomes</taxon>
    </lineage>
</organism>
<evidence type="ECO:0000256" key="3">
    <source>
        <dbReference type="ARBA" id="ARBA00023274"/>
    </source>
</evidence>
<keyword evidence="3" id="KW-0687">Ribonucleoprotein</keyword>
<proteinExistence type="inferred from homology"/>
<dbReference type="GO" id="GO:0003735">
    <property type="term" value="F:structural constituent of ribosome"/>
    <property type="evidence" value="ECO:0007669"/>
    <property type="project" value="InterPro"/>
</dbReference>
<dbReference type="EMBL" id="UINC01106650">
    <property type="protein sequence ID" value="SVC71453.1"/>
    <property type="molecule type" value="Genomic_DNA"/>
</dbReference>
<evidence type="ECO:0000256" key="1">
    <source>
        <dbReference type="ARBA" id="ARBA00008563"/>
    </source>
</evidence>
<dbReference type="PANTHER" id="PTHR21349">
    <property type="entry name" value="50S RIBOSOMAL PROTEIN L21"/>
    <property type="match status" value="1"/>
</dbReference>
<reference evidence="5" key="1">
    <citation type="submission" date="2018-05" db="EMBL/GenBank/DDBJ databases">
        <authorList>
            <person name="Lanie J.A."/>
            <person name="Ng W.-L."/>
            <person name="Kazmierczak K.M."/>
            <person name="Andrzejewski T.M."/>
            <person name="Davidsen T.M."/>
            <person name="Wayne K.J."/>
            <person name="Tettelin H."/>
            <person name="Glass J.I."/>
            <person name="Rusch D."/>
            <person name="Podicherti R."/>
            <person name="Tsui H.-C.T."/>
            <person name="Winkler M.E."/>
        </authorList>
    </citation>
    <scope>NUCLEOTIDE SEQUENCE</scope>
</reference>
<gene>
    <name evidence="5" type="ORF">METZ01_LOCUS324307</name>
</gene>
<dbReference type="InterPro" id="IPR001787">
    <property type="entry name" value="Ribosomal_bL21"/>
</dbReference>
<dbReference type="NCBIfam" id="TIGR00061">
    <property type="entry name" value="L21"/>
    <property type="match status" value="1"/>
</dbReference>
<sequence>MYAIVNIAGKQYKVSKGDKINTATLDSKPGSKVIFENVLATDDGKKTILGNPYVKNTTVTAKVLEHGRTKKILVYKKKRRKGYESKNTHRQGFSMLEIENIATKKPAAKKTSTKSKAKAKSPVKKTIKKVTKKKTKKTNEEK</sequence>
<evidence type="ECO:0000256" key="4">
    <source>
        <dbReference type="SAM" id="MobiDB-lite"/>
    </source>
</evidence>
<evidence type="ECO:0008006" key="6">
    <source>
        <dbReference type="Google" id="ProtNLM"/>
    </source>
</evidence>
<evidence type="ECO:0000256" key="2">
    <source>
        <dbReference type="ARBA" id="ARBA00022980"/>
    </source>
</evidence>
<dbReference type="InterPro" id="IPR036164">
    <property type="entry name" value="bL21-like_sf"/>
</dbReference>
<dbReference type="GO" id="GO:0005840">
    <property type="term" value="C:ribosome"/>
    <property type="evidence" value="ECO:0007669"/>
    <property type="project" value="UniProtKB-KW"/>
</dbReference>
<evidence type="ECO:0000313" key="5">
    <source>
        <dbReference type="EMBL" id="SVC71453.1"/>
    </source>
</evidence>
<name>A0A382PDI1_9ZZZZ</name>
<feature type="region of interest" description="Disordered" evidence="4">
    <location>
        <begin position="104"/>
        <end position="142"/>
    </location>
</feature>
<dbReference type="SUPFAM" id="SSF141091">
    <property type="entry name" value="L21p-like"/>
    <property type="match status" value="1"/>
</dbReference>
<comment type="similarity">
    <text evidence="1">Belongs to the bacterial ribosomal protein bL21 family.</text>
</comment>
<feature type="compositionally biased region" description="Basic residues" evidence="4">
    <location>
        <begin position="106"/>
        <end position="136"/>
    </location>
</feature>
<dbReference type="InterPro" id="IPR028909">
    <property type="entry name" value="bL21-like"/>
</dbReference>
<dbReference type="GO" id="GO:1990904">
    <property type="term" value="C:ribonucleoprotein complex"/>
    <property type="evidence" value="ECO:0007669"/>
    <property type="project" value="UniProtKB-KW"/>
</dbReference>
<dbReference type="PANTHER" id="PTHR21349:SF0">
    <property type="entry name" value="LARGE RIBOSOMAL SUBUNIT PROTEIN BL21M"/>
    <property type="match status" value="1"/>
</dbReference>
<keyword evidence="2" id="KW-0689">Ribosomal protein</keyword>
<protein>
    <recommendedName>
        <fullName evidence="6">50S ribosomal protein L21</fullName>
    </recommendedName>
</protein>
<dbReference type="GO" id="GO:0005737">
    <property type="term" value="C:cytoplasm"/>
    <property type="evidence" value="ECO:0007669"/>
    <property type="project" value="UniProtKB-ARBA"/>
</dbReference>
<dbReference type="GO" id="GO:0006412">
    <property type="term" value="P:translation"/>
    <property type="evidence" value="ECO:0007669"/>
    <property type="project" value="InterPro"/>
</dbReference>